<dbReference type="RefSeq" id="WP_129348378.1">
    <property type="nucleotide sequence ID" value="NZ_CP026538.1"/>
</dbReference>
<dbReference type="PROSITE" id="PS50110">
    <property type="entry name" value="RESPONSE_REGULATORY"/>
    <property type="match status" value="1"/>
</dbReference>
<dbReference type="InterPro" id="IPR001789">
    <property type="entry name" value="Sig_transdc_resp-reg_receiver"/>
</dbReference>
<gene>
    <name evidence="4" type="ORF">C3Y92_00200</name>
</gene>
<dbReference type="AlphaFoldDB" id="A0A4P6HH04"/>
<evidence type="ECO:0000259" key="3">
    <source>
        <dbReference type="PROSITE" id="PS50110"/>
    </source>
</evidence>
<dbReference type="SUPFAM" id="SSF52172">
    <property type="entry name" value="CheY-like"/>
    <property type="match status" value="1"/>
</dbReference>
<feature type="modified residue" description="4-aspartylphosphate" evidence="2">
    <location>
        <position position="52"/>
    </location>
</feature>
<dbReference type="Proteomes" id="UP000293296">
    <property type="component" value="Chromosome"/>
</dbReference>
<sequence>MPMLIVADDSMFQRFQSAKTAKEAGYEVIEAKDGAECLRLLREHHPDVLLLDLNMPDPGGVAVLEALAAEAAEIRVCVVTADIQETTKARCLELGARAFLNKPVDHDVLRRILADLLAECGC</sequence>
<dbReference type="GO" id="GO:0000160">
    <property type="term" value="P:phosphorelay signal transduction system"/>
    <property type="evidence" value="ECO:0007669"/>
    <property type="project" value="InterPro"/>
</dbReference>
<keyword evidence="5" id="KW-1185">Reference proteome</keyword>
<evidence type="ECO:0000313" key="5">
    <source>
        <dbReference type="Proteomes" id="UP000293296"/>
    </source>
</evidence>
<evidence type="ECO:0000313" key="4">
    <source>
        <dbReference type="EMBL" id="QAZ65746.1"/>
    </source>
</evidence>
<dbReference type="PANTHER" id="PTHR44591">
    <property type="entry name" value="STRESS RESPONSE REGULATOR PROTEIN 1"/>
    <property type="match status" value="1"/>
</dbReference>
<proteinExistence type="predicted"/>
<dbReference type="EMBL" id="CP026538">
    <property type="protein sequence ID" value="QAZ65746.1"/>
    <property type="molecule type" value="Genomic_DNA"/>
</dbReference>
<evidence type="ECO:0000256" key="1">
    <source>
        <dbReference type="ARBA" id="ARBA00022553"/>
    </source>
</evidence>
<dbReference type="OrthoDB" id="9794815at2"/>
<dbReference type="KEGG" id="dcb:C3Y92_00200"/>
<dbReference type="InterPro" id="IPR050595">
    <property type="entry name" value="Bact_response_regulator"/>
</dbReference>
<organism evidence="4 5">
    <name type="scientific">Solidesulfovibrio carbinolicus</name>
    <dbReference type="NCBI Taxonomy" id="296842"/>
    <lineage>
        <taxon>Bacteria</taxon>
        <taxon>Pseudomonadati</taxon>
        <taxon>Thermodesulfobacteriota</taxon>
        <taxon>Desulfovibrionia</taxon>
        <taxon>Desulfovibrionales</taxon>
        <taxon>Desulfovibrionaceae</taxon>
        <taxon>Solidesulfovibrio</taxon>
    </lineage>
</organism>
<dbReference type="Gene3D" id="3.40.50.2300">
    <property type="match status" value="1"/>
</dbReference>
<keyword evidence="1 2" id="KW-0597">Phosphoprotein</keyword>
<dbReference type="PANTHER" id="PTHR44591:SF24">
    <property type="entry name" value="PROTEIN-GLUTAMATE METHYLESTERASE_PROTEIN-GLUTAMINE GLUTAMINASE 1"/>
    <property type="match status" value="1"/>
</dbReference>
<feature type="domain" description="Response regulatory" evidence="3">
    <location>
        <begin position="3"/>
        <end position="117"/>
    </location>
</feature>
<dbReference type="InterPro" id="IPR011006">
    <property type="entry name" value="CheY-like_superfamily"/>
</dbReference>
<dbReference type="SMART" id="SM00448">
    <property type="entry name" value="REC"/>
    <property type="match status" value="1"/>
</dbReference>
<reference evidence="4 5" key="1">
    <citation type="submission" date="2018-02" db="EMBL/GenBank/DDBJ databases">
        <title>Genome sequence of Desulfovibrio carbinolicus DSM 3852.</title>
        <authorList>
            <person name="Wilbanks E."/>
            <person name="Skennerton C.T."/>
            <person name="Orphan V.J."/>
        </authorList>
    </citation>
    <scope>NUCLEOTIDE SEQUENCE [LARGE SCALE GENOMIC DNA]</scope>
    <source>
        <strain evidence="4 5">DSM 3852</strain>
    </source>
</reference>
<protein>
    <submittedName>
        <fullName evidence="4">Two-component system response regulator</fullName>
    </submittedName>
</protein>
<dbReference type="Pfam" id="PF00072">
    <property type="entry name" value="Response_reg"/>
    <property type="match status" value="1"/>
</dbReference>
<evidence type="ECO:0000256" key="2">
    <source>
        <dbReference type="PROSITE-ProRule" id="PRU00169"/>
    </source>
</evidence>
<accession>A0A4P6HH04</accession>
<name>A0A4P6HH04_9BACT</name>